<dbReference type="EMBL" id="SMFM01000004">
    <property type="protein sequence ID" value="TDD76075.1"/>
    <property type="molecule type" value="Genomic_DNA"/>
</dbReference>
<dbReference type="AlphaFoldDB" id="A0A4R5AUH3"/>
<dbReference type="OrthoDB" id="915634at2"/>
<comment type="caution">
    <text evidence="2">The sequence shown here is derived from an EMBL/GenBank/DDBJ whole genome shotgun (WGS) entry which is preliminary data.</text>
</comment>
<reference evidence="2 3" key="1">
    <citation type="submission" date="2019-03" db="EMBL/GenBank/DDBJ databases">
        <title>Flavobacterium AT-3-2 sp. nov., isolated from arctic soil.</title>
        <authorList>
            <person name="Chaudhary D.K."/>
        </authorList>
    </citation>
    <scope>NUCLEOTIDE SEQUENCE [LARGE SCALE GENOMIC DNA]</scope>
    <source>
        <strain evidence="2 3">AT-3-2</strain>
    </source>
</reference>
<evidence type="ECO:0000313" key="2">
    <source>
        <dbReference type="EMBL" id="TDD76075.1"/>
    </source>
</evidence>
<name>A0A4R5AUH3_9FLAO</name>
<dbReference type="Pfam" id="PF03432">
    <property type="entry name" value="Relaxase"/>
    <property type="match status" value="1"/>
</dbReference>
<gene>
    <name evidence="2" type="ORF">E0F89_11005</name>
</gene>
<protein>
    <submittedName>
        <fullName evidence="2">Relaxase</fullName>
    </submittedName>
</protein>
<feature type="domain" description="MobA/VirD2-like nuclease" evidence="1">
    <location>
        <begin position="17"/>
        <end position="151"/>
    </location>
</feature>
<evidence type="ECO:0000313" key="3">
    <source>
        <dbReference type="Proteomes" id="UP000295278"/>
    </source>
</evidence>
<dbReference type="Proteomes" id="UP000295278">
    <property type="component" value="Unassembled WGS sequence"/>
</dbReference>
<dbReference type="RefSeq" id="WP_131909822.1">
    <property type="nucleotide sequence ID" value="NZ_SMFM01000004.1"/>
</dbReference>
<accession>A0A4R5AUH3</accession>
<dbReference type="InterPro" id="IPR005094">
    <property type="entry name" value="Endonuclease_MobA/VirD2"/>
</dbReference>
<dbReference type="NCBIfam" id="NF041325">
    <property type="entry name" value="Bacteroid_MobB"/>
    <property type="match status" value="1"/>
</dbReference>
<keyword evidence="3" id="KW-1185">Reference proteome</keyword>
<sequence>MIAKIGRGNNLYGALAYNQLKVEKENGQVLYTNKIIETPDGIYATSQLLRSFEPYLLANRKTEKPILHISLNPDPKDKVSDEQFEKLAQKYMQKMGYAEQPFVVFKHTDIERTHIHIVSVCVDEDGRKISDKFEKRHSMNVCRELEKQYCLISAIEKKQNPQNQIFKPVDYKAGDIKSQMASVIRHLPKNYKFEGFGTYNALLSLFNITAEEVKGEFNGIPKQGLVYFALNEKGEKASNVFKASLFGKQAGYVHLQQRYAQSKELLKNEPSKALLKTTIEMCLQTASDEKEFKKRLLERGINTVVRRNTEGRVYGITFVDHSSKSVWNGSQLGKNLSANVFNYWWNNGNKMEQPVQGNGASKNNATINEDVKQSHKLFDFLLKENMSYSHEENNLIEVFGGLLSNGKAEDYNEELFVNQMKKKARRKKR</sequence>
<proteinExistence type="predicted"/>
<evidence type="ECO:0000259" key="1">
    <source>
        <dbReference type="Pfam" id="PF03432"/>
    </source>
</evidence>
<organism evidence="2 3">
    <name type="scientific">Flavobacterium caseinilyticum</name>
    <dbReference type="NCBI Taxonomy" id="2541732"/>
    <lineage>
        <taxon>Bacteria</taxon>
        <taxon>Pseudomonadati</taxon>
        <taxon>Bacteroidota</taxon>
        <taxon>Flavobacteriia</taxon>
        <taxon>Flavobacteriales</taxon>
        <taxon>Flavobacteriaceae</taxon>
        <taxon>Flavobacterium</taxon>
    </lineage>
</organism>